<keyword evidence="3" id="KW-1185">Reference proteome</keyword>
<accession>A0ABY4QY41</accession>
<reference evidence="2" key="1">
    <citation type="journal article" date="2018" name="Int. J. Syst. Evol. Microbiol.">
        <title>Jatrophihabitans telluris sp. nov., isolated from sediment soil of lava forest wetlands and the emended description of the genus Jatrophihabitans.</title>
        <authorList>
            <person name="Lee K.C."/>
            <person name="Suh M.K."/>
            <person name="Eom M.K."/>
            <person name="Kim K.K."/>
            <person name="Kim J.S."/>
            <person name="Kim D.S."/>
            <person name="Ko S.H."/>
            <person name="Shin Y.K."/>
            <person name="Lee J.S."/>
        </authorList>
    </citation>
    <scope>NUCLEOTIDE SEQUENCE</scope>
    <source>
        <strain evidence="2">N237</strain>
    </source>
</reference>
<protein>
    <submittedName>
        <fullName evidence="2">Class I SAM-dependent methyltransferase</fullName>
    </submittedName>
</protein>
<name>A0ABY4QY41_9ACTN</name>
<dbReference type="EMBL" id="CP097332">
    <property type="protein sequence ID" value="UQX87906.1"/>
    <property type="molecule type" value="Genomic_DNA"/>
</dbReference>
<feature type="domain" description="THUMP-like" evidence="1">
    <location>
        <begin position="316"/>
        <end position="392"/>
    </location>
</feature>
<reference evidence="2" key="2">
    <citation type="submission" date="2022-05" db="EMBL/GenBank/DDBJ databases">
        <authorList>
            <person name="Kim J.-S."/>
            <person name="Lee K."/>
            <person name="Suh M."/>
            <person name="Eom M."/>
            <person name="Kim J.-S."/>
            <person name="Kim D.-S."/>
            <person name="Ko S.-H."/>
            <person name="Shin Y."/>
            <person name="Lee J.-S."/>
        </authorList>
    </citation>
    <scope>NUCLEOTIDE SEQUENCE</scope>
    <source>
        <strain evidence="2">N237</strain>
    </source>
</reference>
<dbReference type="InterPro" id="IPR041497">
    <property type="entry name" value="Thump-like"/>
</dbReference>
<dbReference type="Gene3D" id="3.40.50.150">
    <property type="entry name" value="Vaccinia Virus protein VP39"/>
    <property type="match status" value="1"/>
</dbReference>
<dbReference type="Proteomes" id="UP001056336">
    <property type="component" value="Chromosome"/>
</dbReference>
<evidence type="ECO:0000313" key="2">
    <source>
        <dbReference type="EMBL" id="UQX87906.1"/>
    </source>
</evidence>
<dbReference type="SUPFAM" id="SSF53335">
    <property type="entry name" value="S-adenosyl-L-methionine-dependent methyltransferases"/>
    <property type="match status" value="1"/>
</dbReference>
<proteinExistence type="predicted"/>
<dbReference type="GO" id="GO:0032259">
    <property type="term" value="P:methylation"/>
    <property type="evidence" value="ECO:0007669"/>
    <property type="project" value="UniProtKB-KW"/>
</dbReference>
<sequence>MTGPGLLLNAAGRADVETAIARIAELAEPDPLRRAAWARRELPGELWRPAVEQWELRQRARVKFGAAADDLWFTQAGLEQASRPEVADHRARRFHAAGAGTVLDLCCGLGGDVLAFARNGLGVTAVERDPLTAALATANTGVAVVTGDAEDADRSAAGSVFIDPARRTARGRTFDPAAFSPAFDFVLSVLADSRLAAAKLSPGLDHALIPADAEAEWVSYGGQVKEAVLWSAGFAESPGRDRIGRRATLLPSGAQLSDQDASTDRLGGIGPFLFEPDGAVIRAGLVQQAAAAVGGWRIDEQLAYLSGNDPAAVPFVRGFAVLDVLPFSVKRLRDELRRREVGTVEIKKRGVDVDPARLRRELKPSGPNQLTVLLARLGTGPASRRVAVLAEPV</sequence>
<dbReference type="InterPro" id="IPR029063">
    <property type="entry name" value="SAM-dependent_MTases_sf"/>
</dbReference>
<dbReference type="Pfam" id="PF18096">
    <property type="entry name" value="Thump_like"/>
    <property type="match status" value="1"/>
</dbReference>
<organism evidence="2 3">
    <name type="scientific">Jatrophihabitans telluris</name>
    <dbReference type="NCBI Taxonomy" id="2038343"/>
    <lineage>
        <taxon>Bacteria</taxon>
        <taxon>Bacillati</taxon>
        <taxon>Actinomycetota</taxon>
        <taxon>Actinomycetes</taxon>
        <taxon>Jatrophihabitantales</taxon>
        <taxon>Jatrophihabitantaceae</taxon>
        <taxon>Jatrophihabitans</taxon>
    </lineage>
</organism>
<evidence type="ECO:0000259" key="1">
    <source>
        <dbReference type="Pfam" id="PF18096"/>
    </source>
</evidence>
<dbReference type="GO" id="GO:0008168">
    <property type="term" value="F:methyltransferase activity"/>
    <property type="evidence" value="ECO:0007669"/>
    <property type="project" value="UniProtKB-KW"/>
</dbReference>
<dbReference type="CDD" id="cd02440">
    <property type="entry name" value="AdoMet_MTases"/>
    <property type="match status" value="1"/>
</dbReference>
<keyword evidence="2" id="KW-0489">Methyltransferase</keyword>
<evidence type="ECO:0000313" key="3">
    <source>
        <dbReference type="Proteomes" id="UP001056336"/>
    </source>
</evidence>
<gene>
    <name evidence="2" type="ORF">M6D93_16600</name>
</gene>
<keyword evidence="2" id="KW-0808">Transferase</keyword>
<dbReference type="RefSeq" id="WP_249770893.1">
    <property type="nucleotide sequence ID" value="NZ_CP097332.1"/>
</dbReference>